<accession>A0A6L2NAJ1</accession>
<gene>
    <name evidence="2" type="ORF">Tci_055179</name>
</gene>
<feature type="compositionally biased region" description="Polar residues" evidence="1">
    <location>
        <begin position="230"/>
        <end position="251"/>
    </location>
</feature>
<evidence type="ECO:0008006" key="3">
    <source>
        <dbReference type="Google" id="ProtNLM"/>
    </source>
</evidence>
<sequence>MISGRSLFLCVQVIMTSRPRTRIPSRPRLGCLETASPSFATASEHTRDDIRETQDDVRSPGNQANIQEGGVDIGKALDVSLVVTESVGQKQKQGTSSRSGNNTDALDANIRLVFDEEPRAEVHLTAENNVLANGQQHTEQSEPIYDTYLLEKMASEQFSSGPRRQLLTPGTISLGLVQNPTSLTPNVPPTMMDWDTLFQPMFDEYFTPPPSVASLVLVVVAPEPVDLTDTHSSTTIDQDAPSLSTSQTPHESQSLIIPYGVEEHFHDIEVAHIKNDPFFGVLISEPNFKETSSRDVIPTNVHSVNQPPEHLRK</sequence>
<comment type="caution">
    <text evidence="2">The sequence shown here is derived from an EMBL/GenBank/DDBJ whole genome shotgun (WGS) entry which is preliminary data.</text>
</comment>
<dbReference type="AlphaFoldDB" id="A0A6L2NAJ1"/>
<proteinExistence type="predicted"/>
<dbReference type="EMBL" id="BKCJ010008636">
    <property type="protein sequence ID" value="GEU83201.1"/>
    <property type="molecule type" value="Genomic_DNA"/>
</dbReference>
<evidence type="ECO:0000313" key="2">
    <source>
        <dbReference type="EMBL" id="GEU83201.1"/>
    </source>
</evidence>
<feature type="compositionally biased region" description="Basic and acidic residues" evidence="1">
    <location>
        <begin position="44"/>
        <end position="58"/>
    </location>
</feature>
<organism evidence="2">
    <name type="scientific">Tanacetum cinerariifolium</name>
    <name type="common">Dalmatian daisy</name>
    <name type="synonym">Chrysanthemum cinerariifolium</name>
    <dbReference type="NCBI Taxonomy" id="118510"/>
    <lineage>
        <taxon>Eukaryota</taxon>
        <taxon>Viridiplantae</taxon>
        <taxon>Streptophyta</taxon>
        <taxon>Embryophyta</taxon>
        <taxon>Tracheophyta</taxon>
        <taxon>Spermatophyta</taxon>
        <taxon>Magnoliopsida</taxon>
        <taxon>eudicotyledons</taxon>
        <taxon>Gunneridae</taxon>
        <taxon>Pentapetalae</taxon>
        <taxon>asterids</taxon>
        <taxon>campanulids</taxon>
        <taxon>Asterales</taxon>
        <taxon>Asteraceae</taxon>
        <taxon>Asteroideae</taxon>
        <taxon>Anthemideae</taxon>
        <taxon>Anthemidinae</taxon>
        <taxon>Tanacetum</taxon>
    </lineage>
</organism>
<feature type="region of interest" description="Disordered" evidence="1">
    <location>
        <begin position="25"/>
        <end position="68"/>
    </location>
</feature>
<evidence type="ECO:0000256" key="1">
    <source>
        <dbReference type="SAM" id="MobiDB-lite"/>
    </source>
</evidence>
<feature type="region of interest" description="Disordered" evidence="1">
    <location>
        <begin position="229"/>
        <end position="251"/>
    </location>
</feature>
<protein>
    <recommendedName>
        <fullName evidence="3">Integrase, catalytic region, zinc finger, CCHC-type, peptidase aspartic, catalytic</fullName>
    </recommendedName>
</protein>
<reference evidence="2" key="1">
    <citation type="journal article" date="2019" name="Sci. Rep.">
        <title>Draft genome of Tanacetum cinerariifolium, the natural source of mosquito coil.</title>
        <authorList>
            <person name="Yamashiro T."/>
            <person name="Shiraishi A."/>
            <person name="Satake H."/>
            <person name="Nakayama K."/>
        </authorList>
    </citation>
    <scope>NUCLEOTIDE SEQUENCE</scope>
</reference>
<name>A0A6L2NAJ1_TANCI</name>